<accession>A0ABN1ZDM9</accession>
<dbReference type="RefSeq" id="WP_204606502.1">
    <property type="nucleotide sequence ID" value="NZ_BAAAJX010000005.1"/>
</dbReference>
<dbReference type="Proteomes" id="UP001501742">
    <property type="component" value="Unassembled WGS sequence"/>
</dbReference>
<gene>
    <name evidence="1" type="ORF">GCM10009627_14810</name>
</gene>
<evidence type="ECO:0000313" key="1">
    <source>
        <dbReference type="EMBL" id="GAA1493135.1"/>
    </source>
</evidence>
<evidence type="ECO:0000313" key="2">
    <source>
        <dbReference type="Proteomes" id="UP001501742"/>
    </source>
</evidence>
<organism evidence="1 2">
    <name type="scientific">Curtobacterium herbarum</name>
    <dbReference type="NCBI Taxonomy" id="150122"/>
    <lineage>
        <taxon>Bacteria</taxon>
        <taxon>Bacillati</taxon>
        <taxon>Actinomycetota</taxon>
        <taxon>Actinomycetes</taxon>
        <taxon>Micrococcales</taxon>
        <taxon>Microbacteriaceae</taxon>
        <taxon>Curtobacterium</taxon>
    </lineage>
</organism>
<proteinExistence type="predicted"/>
<reference evidence="1 2" key="1">
    <citation type="journal article" date="2019" name="Int. J. Syst. Evol. Microbiol.">
        <title>The Global Catalogue of Microorganisms (GCM) 10K type strain sequencing project: providing services to taxonomists for standard genome sequencing and annotation.</title>
        <authorList>
            <consortium name="The Broad Institute Genomics Platform"/>
            <consortium name="The Broad Institute Genome Sequencing Center for Infectious Disease"/>
            <person name="Wu L."/>
            <person name="Ma J."/>
        </authorList>
    </citation>
    <scope>NUCLEOTIDE SEQUENCE [LARGE SCALE GENOMIC DNA]</scope>
    <source>
        <strain evidence="1 2">JCM 12140</strain>
    </source>
</reference>
<keyword evidence="2" id="KW-1185">Reference proteome</keyword>
<sequence length="124" mass="13769">MSQQFVFWRTSEQLEARAVYEALMEGEPVVGLDLLDLDAAEQALIEAFPGWTVEAHRAEGGEQTMLISPDQRAGIDAGYSPESVTVSCSWMSGEQYNLVIEAMATLQLPLYDPQIDERFDSVPI</sequence>
<comment type="caution">
    <text evidence="1">The sequence shown here is derived from an EMBL/GenBank/DDBJ whole genome shotgun (WGS) entry which is preliminary data.</text>
</comment>
<protein>
    <submittedName>
        <fullName evidence="1">Uncharacterized protein</fullName>
    </submittedName>
</protein>
<name>A0ABN1ZDM9_9MICO</name>
<dbReference type="EMBL" id="BAAAJX010000005">
    <property type="protein sequence ID" value="GAA1493135.1"/>
    <property type="molecule type" value="Genomic_DNA"/>
</dbReference>